<dbReference type="InterPro" id="IPR014347">
    <property type="entry name" value="Tautomerase/MIF_sf"/>
</dbReference>
<evidence type="ECO:0000256" key="3">
    <source>
        <dbReference type="ARBA" id="ARBA00022514"/>
    </source>
</evidence>
<evidence type="ECO:0000256" key="4">
    <source>
        <dbReference type="ARBA" id="ARBA00022525"/>
    </source>
</evidence>
<evidence type="ECO:0000256" key="5">
    <source>
        <dbReference type="ARBA" id="ARBA00023235"/>
    </source>
</evidence>
<evidence type="ECO:0000313" key="15">
    <source>
        <dbReference type="Proteomes" id="UP000829685"/>
    </source>
</evidence>
<accession>A0A9P9WFN7</accession>
<evidence type="ECO:0000256" key="2">
    <source>
        <dbReference type="ARBA" id="ARBA00005851"/>
    </source>
</evidence>
<dbReference type="AlphaFoldDB" id="A0A9P9WFN7"/>
<dbReference type="Pfam" id="PF01187">
    <property type="entry name" value="MIF"/>
    <property type="match status" value="1"/>
</dbReference>
<evidence type="ECO:0000256" key="1">
    <source>
        <dbReference type="ARBA" id="ARBA00004613"/>
    </source>
</evidence>
<proteinExistence type="inferred from homology"/>
<protein>
    <recommendedName>
        <fullName evidence="12">L-dopachrome isomerase</fullName>
        <ecNumber evidence="9">5.3.2.1</ecNumber>
        <ecNumber evidence="8">5.3.3.12</ecNumber>
    </recommendedName>
    <alternativeName>
        <fullName evidence="10">L-dopachrome tautomerase</fullName>
    </alternativeName>
    <alternativeName>
        <fullName evidence="11">Phenylpyruvate tautomerase</fullName>
    </alternativeName>
</protein>
<comment type="catalytic activity">
    <reaction evidence="6">
        <text>3-phenylpyruvate = enol-phenylpyruvate</text>
        <dbReference type="Rhea" id="RHEA:17097"/>
        <dbReference type="ChEBI" id="CHEBI:16815"/>
        <dbReference type="ChEBI" id="CHEBI:18005"/>
        <dbReference type="EC" id="5.3.2.1"/>
    </reaction>
</comment>
<dbReference type="EC" id="5.3.3.12" evidence="8"/>
<sequence length="342" mass="37827">MERPTTPGLGVNPPKNRKIPPAKQNVAPCTNLSFAERKAQLSRRSKSNIVEGNSVLRSIERPPPGDVMGRRKSQLEPELAKRRSAFYESEFAVGREIDPTKDRVRNDAIVLAELRTNVIIQDEFTFITDLSYHLSNRYQRSVSSIVINLQHGCCMMFGGSFDPAYTLTIFALPSLVQPITNKRNAALIQAHMMETLGVVPSRGYLRFVSTPEEDVAICGKTVAGEMEDLERETRDETGNERDAAKLSTKNRKLSVRSSWANFRPSTAGTLVSEPLPTPPASTDDTPMIATSIPEHPPTPEEEGPVDEKAAKTAARRKSFVSALLFGNRGSTKDRRPKTSMGF</sequence>
<feature type="region of interest" description="Disordered" evidence="13">
    <location>
        <begin position="266"/>
        <end position="342"/>
    </location>
</feature>
<feature type="region of interest" description="Disordered" evidence="13">
    <location>
        <begin position="228"/>
        <end position="250"/>
    </location>
</feature>
<feature type="compositionally biased region" description="Basic and acidic residues" evidence="13">
    <location>
        <begin position="231"/>
        <end position="244"/>
    </location>
</feature>
<keyword evidence="3" id="KW-0202">Cytokine</keyword>
<feature type="region of interest" description="Disordered" evidence="13">
    <location>
        <begin position="1"/>
        <end position="25"/>
    </location>
</feature>
<evidence type="ECO:0000256" key="12">
    <source>
        <dbReference type="ARBA" id="ARBA00042730"/>
    </source>
</evidence>
<dbReference type="EC" id="5.3.2.1" evidence="9"/>
<evidence type="ECO:0000256" key="11">
    <source>
        <dbReference type="ARBA" id="ARBA00041912"/>
    </source>
</evidence>
<dbReference type="EMBL" id="JAFIMR010000030">
    <property type="protein sequence ID" value="KAI1861028.1"/>
    <property type="molecule type" value="Genomic_DNA"/>
</dbReference>
<evidence type="ECO:0000256" key="7">
    <source>
        <dbReference type="ARBA" id="ARBA00036823"/>
    </source>
</evidence>
<evidence type="ECO:0000313" key="14">
    <source>
        <dbReference type="EMBL" id="KAI1861028.1"/>
    </source>
</evidence>
<dbReference type="GO" id="GO:0005576">
    <property type="term" value="C:extracellular region"/>
    <property type="evidence" value="ECO:0007669"/>
    <property type="project" value="UniProtKB-SubCell"/>
</dbReference>
<evidence type="ECO:0000256" key="10">
    <source>
        <dbReference type="ARBA" id="ARBA00041631"/>
    </source>
</evidence>
<dbReference type="Proteomes" id="UP000829685">
    <property type="component" value="Unassembled WGS sequence"/>
</dbReference>
<comment type="caution">
    <text evidence="14">The sequence shown here is derived from an EMBL/GenBank/DDBJ whole genome shotgun (WGS) entry which is preliminary data.</text>
</comment>
<dbReference type="PANTHER" id="PTHR11954:SF6">
    <property type="entry name" value="MACROPHAGE MIGRATION INHIBITORY FACTOR"/>
    <property type="match status" value="1"/>
</dbReference>
<dbReference type="GO" id="GO:0004167">
    <property type="term" value="F:dopachrome isomerase activity"/>
    <property type="evidence" value="ECO:0007669"/>
    <property type="project" value="UniProtKB-EC"/>
</dbReference>
<keyword evidence="15" id="KW-1185">Reference proteome</keyword>
<dbReference type="Gene3D" id="3.30.429.10">
    <property type="entry name" value="Macrophage Migration Inhibitory Factor"/>
    <property type="match status" value="1"/>
</dbReference>
<comment type="catalytic activity">
    <reaction evidence="7">
        <text>L-dopachrome = 5,6-dihydroxyindole-2-carboxylate</text>
        <dbReference type="Rhea" id="RHEA:13041"/>
        <dbReference type="ChEBI" id="CHEBI:16875"/>
        <dbReference type="ChEBI" id="CHEBI:57509"/>
        <dbReference type="EC" id="5.3.3.12"/>
    </reaction>
</comment>
<dbReference type="InterPro" id="IPR001398">
    <property type="entry name" value="Macrophage_inhib_fac"/>
</dbReference>
<name>A0A9P9WFN7_9PEZI</name>
<dbReference type="GO" id="GO:0050178">
    <property type="term" value="F:phenylpyruvate tautomerase activity"/>
    <property type="evidence" value="ECO:0007669"/>
    <property type="project" value="UniProtKB-EC"/>
</dbReference>
<comment type="subcellular location">
    <subcellularLocation>
        <location evidence="1">Secreted</location>
    </subcellularLocation>
</comment>
<keyword evidence="5" id="KW-0413">Isomerase</keyword>
<evidence type="ECO:0000256" key="13">
    <source>
        <dbReference type="SAM" id="MobiDB-lite"/>
    </source>
</evidence>
<evidence type="ECO:0000256" key="6">
    <source>
        <dbReference type="ARBA" id="ARBA00036735"/>
    </source>
</evidence>
<organism evidence="14 15">
    <name type="scientific">Neoarthrinium moseri</name>
    <dbReference type="NCBI Taxonomy" id="1658444"/>
    <lineage>
        <taxon>Eukaryota</taxon>
        <taxon>Fungi</taxon>
        <taxon>Dikarya</taxon>
        <taxon>Ascomycota</taxon>
        <taxon>Pezizomycotina</taxon>
        <taxon>Sordariomycetes</taxon>
        <taxon>Xylariomycetidae</taxon>
        <taxon>Amphisphaeriales</taxon>
        <taxon>Apiosporaceae</taxon>
        <taxon>Neoarthrinium</taxon>
    </lineage>
</organism>
<gene>
    <name evidence="14" type="ORF">JX265_009647</name>
</gene>
<dbReference type="PANTHER" id="PTHR11954">
    <property type="entry name" value="D-DOPACHROME DECARBOXYLASE"/>
    <property type="match status" value="1"/>
</dbReference>
<keyword evidence="4" id="KW-0964">Secreted</keyword>
<evidence type="ECO:0000256" key="9">
    <source>
        <dbReference type="ARBA" id="ARBA00039086"/>
    </source>
</evidence>
<comment type="similarity">
    <text evidence="2">Belongs to the MIF family.</text>
</comment>
<dbReference type="SUPFAM" id="SSF55331">
    <property type="entry name" value="Tautomerase/MIF"/>
    <property type="match status" value="1"/>
</dbReference>
<evidence type="ECO:0000256" key="8">
    <source>
        <dbReference type="ARBA" id="ARBA00038932"/>
    </source>
</evidence>
<reference evidence="14" key="1">
    <citation type="submission" date="2021-03" db="EMBL/GenBank/DDBJ databases">
        <title>Revisited historic fungal species revealed as producer of novel bioactive compounds through whole genome sequencing and comparative genomics.</title>
        <authorList>
            <person name="Vignolle G.A."/>
            <person name="Hochenegger N."/>
            <person name="Mach R.L."/>
            <person name="Mach-Aigner A.R."/>
            <person name="Javad Rahimi M."/>
            <person name="Salim K.A."/>
            <person name="Chan C.M."/>
            <person name="Lim L.B.L."/>
            <person name="Cai F."/>
            <person name="Druzhinina I.S."/>
            <person name="U'Ren J.M."/>
            <person name="Derntl C."/>
        </authorList>
    </citation>
    <scope>NUCLEOTIDE SEQUENCE</scope>
    <source>
        <strain evidence="14">TUCIM 5799</strain>
    </source>
</reference>